<evidence type="ECO:0000313" key="2">
    <source>
        <dbReference type="Proteomes" id="UP001057402"/>
    </source>
</evidence>
<sequence length="422" mass="46946">MDLQLVDRGLKFWRRKKKWVIWLALAGVSGYGAYRVYNSPSVTRKRRRLIKLIISLASIVDLVADSAEAARVVSKDVREFLESDSDEIPNSFRQISKIAKSDEFLESLSRVTEALTRGILRGYEGEQKESAGMDGVDFTDRVMDKLFTPVGTGFMSVVLGSFARNLVLGFYANGSTAGGGSGNNMPVSSRHGSDSSNERWLSLVCSDKSRDLIADCIQRFVSTAVTVYLDKTMNINFYDELFTGLTDPRHEVKIREILVSLCNGAVETLVKTSHQVLTSPSSSLEPLGSNSPQVEGNPVPASKFFQQEVLSKQREDRGLSHGIQRNELFGQAMSTLSVPRNRRFVLDLTGRVTFETIRSFLAFVLWKLLDSMKKGVNVIQEEFLDKGHQIVGFVSAKSCVILTICLAVYLHLYGYSRSLLPA</sequence>
<dbReference type="EMBL" id="CM042880">
    <property type="protein sequence ID" value="KAI4389496.1"/>
    <property type="molecule type" value="Genomic_DNA"/>
</dbReference>
<evidence type="ECO:0000313" key="1">
    <source>
        <dbReference type="EMBL" id="KAI4389496.1"/>
    </source>
</evidence>
<gene>
    <name evidence="1" type="ORF">MLD38_001718</name>
</gene>
<protein>
    <submittedName>
        <fullName evidence="1">Uncharacterized protein</fullName>
    </submittedName>
</protein>
<organism evidence="1 2">
    <name type="scientific">Melastoma candidum</name>
    <dbReference type="NCBI Taxonomy" id="119954"/>
    <lineage>
        <taxon>Eukaryota</taxon>
        <taxon>Viridiplantae</taxon>
        <taxon>Streptophyta</taxon>
        <taxon>Embryophyta</taxon>
        <taxon>Tracheophyta</taxon>
        <taxon>Spermatophyta</taxon>
        <taxon>Magnoliopsida</taxon>
        <taxon>eudicotyledons</taxon>
        <taxon>Gunneridae</taxon>
        <taxon>Pentapetalae</taxon>
        <taxon>rosids</taxon>
        <taxon>malvids</taxon>
        <taxon>Myrtales</taxon>
        <taxon>Melastomataceae</taxon>
        <taxon>Melastomatoideae</taxon>
        <taxon>Melastomateae</taxon>
        <taxon>Melastoma</taxon>
    </lineage>
</organism>
<dbReference type="Proteomes" id="UP001057402">
    <property type="component" value="Chromosome 1"/>
</dbReference>
<accession>A0ACB9SHF0</accession>
<reference evidence="2" key="1">
    <citation type="journal article" date="2023" name="Front. Plant Sci.">
        <title>Chromosomal-level genome assembly of Melastoma candidum provides insights into trichome evolution.</title>
        <authorList>
            <person name="Zhong Y."/>
            <person name="Wu W."/>
            <person name="Sun C."/>
            <person name="Zou P."/>
            <person name="Liu Y."/>
            <person name="Dai S."/>
            <person name="Zhou R."/>
        </authorList>
    </citation>
    <scope>NUCLEOTIDE SEQUENCE [LARGE SCALE GENOMIC DNA]</scope>
</reference>
<keyword evidence="2" id="KW-1185">Reference proteome</keyword>
<comment type="caution">
    <text evidence="1">The sequence shown here is derived from an EMBL/GenBank/DDBJ whole genome shotgun (WGS) entry which is preliminary data.</text>
</comment>
<name>A0ACB9SHF0_9MYRT</name>
<proteinExistence type="predicted"/>